<accession>G0QXR0</accession>
<dbReference type="AlphaFoldDB" id="G0QXR0"/>
<dbReference type="EMBL" id="GL984086">
    <property type="protein sequence ID" value="EGR29997.1"/>
    <property type="molecule type" value="Genomic_DNA"/>
</dbReference>
<keyword evidence="4" id="KW-1185">Reference proteome</keyword>
<dbReference type="GO" id="GO:0005524">
    <property type="term" value="F:ATP binding"/>
    <property type="evidence" value="ECO:0007669"/>
    <property type="project" value="InterPro"/>
</dbReference>
<evidence type="ECO:0000313" key="3">
    <source>
        <dbReference type="EMBL" id="EGR29997.1"/>
    </source>
</evidence>
<gene>
    <name evidence="3" type="ORF">IMG5_144710</name>
</gene>
<organism evidence="3 4">
    <name type="scientific">Ichthyophthirius multifiliis</name>
    <name type="common">White spot disease agent</name>
    <name type="synonym">Ich</name>
    <dbReference type="NCBI Taxonomy" id="5932"/>
    <lineage>
        <taxon>Eukaryota</taxon>
        <taxon>Sar</taxon>
        <taxon>Alveolata</taxon>
        <taxon>Ciliophora</taxon>
        <taxon>Intramacronucleata</taxon>
        <taxon>Oligohymenophorea</taxon>
        <taxon>Hymenostomatida</taxon>
        <taxon>Ophryoglenina</taxon>
        <taxon>Ichthyophthirius</taxon>
    </lineage>
</organism>
<reference evidence="3 4" key="1">
    <citation type="submission" date="2011-07" db="EMBL/GenBank/DDBJ databases">
        <authorList>
            <person name="Coyne R."/>
            <person name="Brami D."/>
            <person name="Johnson J."/>
            <person name="Hostetler J."/>
            <person name="Hannick L."/>
            <person name="Clark T."/>
            <person name="Cassidy-Hanley D."/>
            <person name="Inman J."/>
        </authorList>
    </citation>
    <scope>NUCLEOTIDE SEQUENCE [LARGE SCALE GENOMIC DNA]</scope>
    <source>
        <strain evidence="3 4">G5</strain>
    </source>
</reference>
<proteinExistence type="predicted"/>
<dbReference type="Proteomes" id="UP000008983">
    <property type="component" value="Unassembled WGS sequence"/>
</dbReference>
<evidence type="ECO:0000313" key="4">
    <source>
        <dbReference type="Proteomes" id="UP000008983"/>
    </source>
</evidence>
<evidence type="ECO:0000256" key="1">
    <source>
        <dbReference type="SAM" id="MobiDB-lite"/>
    </source>
</evidence>
<dbReference type="InterPro" id="IPR011009">
    <property type="entry name" value="Kinase-like_dom_sf"/>
</dbReference>
<evidence type="ECO:0000259" key="2">
    <source>
        <dbReference type="PROSITE" id="PS50011"/>
    </source>
</evidence>
<dbReference type="GeneID" id="14906101"/>
<sequence length="84" mass="9479">MEMQKYKQYQIKIADLGLAREIDGNIITTFAGTPCFLAPEVHNKSATTSNENLQNKEELVQGSSLINSCKEDNQNKPQHILERT</sequence>
<dbReference type="SUPFAM" id="SSF56112">
    <property type="entry name" value="Protein kinase-like (PK-like)"/>
    <property type="match status" value="1"/>
</dbReference>
<dbReference type="PROSITE" id="PS50011">
    <property type="entry name" value="PROTEIN_KINASE_DOM"/>
    <property type="match status" value="1"/>
</dbReference>
<dbReference type="InParanoid" id="G0QXR0"/>
<dbReference type="GO" id="GO:0004672">
    <property type="term" value="F:protein kinase activity"/>
    <property type="evidence" value="ECO:0007669"/>
    <property type="project" value="InterPro"/>
</dbReference>
<dbReference type="OrthoDB" id="336747at2759"/>
<feature type="domain" description="Protein kinase" evidence="2">
    <location>
        <begin position="1"/>
        <end position="84"/>
    </location>
</feature>
<protein>
    <recommendedName>
        <fullName evidence="2">Protein kinase domain-containing protein</fullName>
    </recommendedName>
</protein>
<feature type="compositionally biased region" description="Basic and acidic residues" evidence="1">
    <location>
        <begin position="69"/>
        <end position="84"/>
    </location>
</feature>
<feature type="region of interest" description="Disordered" evidence="1">
    <location>
        <begin position="65"/>
        <end position="84"/>
    </location>
</feature>
<dbReference type="Gene3D" id="1.10.510.10">
    <property type="entry name" value="Transferase(Phosphotransferase) domain 1"/>
    <property type="match status" value="1"/>
</dbReference>
<dbReference type="RefSeq" id="XP_004031233.1">
    <property type="nucleotide sequence ID" value="XM_004031185.1"/>
</dbReference>
<name>G0QXR0_ICHMU</name>
<feature type="non-terminal residue" evidence="3">
    <location>
        <position position="84"/>
    </location>
</feature>
<dbReference type="InterPro" id="IPR000719">
    <property type="entry name" value="Prot_kinase_dom"/>
</dbReference>